<sequence length="147" mass="15279">MTAPSATARAALAAFLLAGPAIAGLAGHPLPAWASESPRFLTGMGDVPVMPGLAPAEEEPLVFDKPGGRIAQSVMAGRVDRKAVLAFYNQTMPQLGWKAAPQAAAAGTRFLRDGEELRLEFVEPGAAQAQASSRAGVTTVRFSLMPH</sequence>
<proteinExistence type="predicted"/>
<evidence type="ECO:0000313" key="3">
    <source>
        <dbReference type="Proteomes" id="UP000781958"/>
    </source>
</evidence>
<dbReference type="RefSeq" id="WP_209770532.1">
    <property type="nucleotide sequence ID" value="NZ_JAGINP010000025.1"/>
</dbReference>
<reference evidence="2 3" key="1">
    <citation type="submission" date="2021-03" db="EMBL/GenBank/DDBJ databases">
        <title>Genomic Encyclopedia of Type Strains, Phase III (KMG-III): the genomes of soil and plant-associated and newly described type strains.</title>
        <authorList>
            <person name="Whitman W."/>
        </authorList>
    </citation>
    <scope>NUCLEOTIDE SEQUENCE [LARGE SCALE GENOMIC DNA]</scope>
    <source>
        <strain evidence="2 3">IMMIB AFH-6</strain>
    </source>
</reference>
<keyword evidence="3" id="KW-1185">Reference proteome</keyword>
<feature type="signal peptide" evidence="1">
    <location>
        <begin position="1"/>
        <end position="23"/>
    </location>
</feature>
<keyword evidence="1" id="KW-0732">Signal</keyword>
<name>A0ABS4STL2_9PROT</name>
<accession>A0ABS4STL2</accession>
<organism evidence="2 3">
    <name type="scientific">Azospirillum rugosum</name>
    <dbReference type="NCBI Taxonomy" id="416170"/>
    <lineage>
        <taxon>Bacteria</taxon>
        <taxon>Pseudomonadati</taxon>
        <taxon>Pseudomonadota</taxon>
        <taxon>Alphaproteobacteria</taxon>
        <taxon>Rhodospirillales</taxon>
        <taxon>Azospirillaceae</taxon>
        <taxon>Azospirillum</taxon>
    </lineage>
</organism>
<feature type="chain" id="PRO_5046031908" evidence="1">
    <location>
        <begin position="24"/>
        <end position="147"/>
    </location>
</feature>
<protein>
    <submittedName>
        <fullName evidence="2">Uncharacterized protein</fullName>
    </submittedName>
</protein>
<gene>
    <name evidence="2" type="ORF">J2851_005702</name>
</gene>
<evidence type="ECO:0000313" key="2">
    <source>
        <dbReference type="EMBL" id="MBP2295888.1"/>
    </source>
</evidence>
<evidence type="ECO:0000256" key="1">
    <source>
        <dbReference type="SAM" id="SignalP"/>
    </source>
</evidence>
<dbReference type="EMBL" id="JAGINP010000025">
    <property type="protein sequence ID" value="MBP2295888.1"/>
    <property type="molecule type" value="Genomic_DNA"/>
</dbReference>
<comment type="caution">
    <text evidence="2">The sequence shown here is derived from an EMBL/GenBank/DDBJ whole genome shotgun (WGS) entry which is preliminary data.</text>
</comment>
<dbReference type="Proteomes" id="UP000781958">
    <property type="component" value="Unassembled WGS sequence"/>
</dbReference>